<gene>
    <name evidence="1" type="ORF">ACFQSB_18225</name>
</gene>
<organism evidence="1 2">
    <name type="scientific">Sphaerisporangium rhizosphaerae</name>
    <dbReference type="NCBI Taxonomy" id="2269375"/>
    <lineage>
        <taxon>Bacteria</taxon>
        <taxon>Bacillati</taxon>
        <taxon>Actinomycetota</taxon>
        <taxon>Actinomycetes</taxon>
        <taxon>Streptosporangiales</taxon>
        <taxon>Streptosporangiaceae</taxon>
        <taxon>Sphaerisporangium</taxon>
    </lineage>
</organism>
<reference evidence="2" key="1">
    <citation type="journal article" date="2019" name="Int. J. Syst. Evol. Microbiol.">
        <title>The Global Catalogue of Microorganisms (GCM) 10K type strain sequencing project: providing services to taxonomists for standard genome sequencing and annotation.</title>
        <authorList>
            <consortium name="The Broad Institute Genomics Platform"/>
            <consortium name="The Broad Institute Genome Sequencing Center for Infectious Disease"/>
            <person name="Wu L."/>
            <person name="Ma J."/>
        </authorList>
    </citation>
    <scope>NUCLEOTIDE SEQUENCE [LARGE SCALE GENOMIC DNA]</scope>
    <source>
        <strain evidence="2">CECT 7649</strain>
    </source>
</reference>
<sequence>MIDRTVLISGLRDLADFLDTNPDIPTPSYEVTAYYFPRRTADSQMCADIDKVAAYLGSEIEADHLHSGHYGTSIMFGPVAYRAVAVLAERSARYKAESSYVGCVIPDDDPLYEHV</sequence>
<comment type="caution">
    <text evidence="1">The sequence shown here is derived from an EMBL/GenBank/DDBJ whole genome shotgun (WGS) entry which is preliminary data.</text>
</comment>
<dbReference type="Proteomes" id="UP001596496">
    <property type="component" value="Unassembled WGS sequence"/>
</dbReference>
<evidence type="ECO:0000313" key="1">
    <source>
        <dbReference type="EMBL" id="MFC7384155.1"/>
    </source>
</evidence>
<name>A0ABW2P7E3_9ACTN</name>
<proteinExistence type="predicted"/>
<protein>
    <submittedName>
        <fullName evidence="1">Uncharacterized protein</fullName>
    </submittedName>
</protein>
<dbReference type="RefSeq" id="WP_380827831.1">
    <property type="nucleotide sequence ID" value="NZ_JBHTCG010000011.1"/>
</dbReference>
<accession>A0ABW2P7E3</accession>
<dbReference type="EMBL" id="JBHTCG010000011">
    <property type="protein sequence ID" value="MFC7384155.1"/>
    <property type="molecule type" value="Genomic_DNA"/>
</dbReference>
<evidence type="ECO:0000313" key="2">
    <source>
        <dbReference type="Proteomes" id="UP001596496"/>
    </source>
</evidence>
<keyword evidence="2" id="KW-1185">Reference proteome</keyword>